<evidence type="ECO:0000256" key="1">
    <source>
        <dbReference type="SAM" id="Phobius"/>
    </source>
</evidence>
<feature type="transmembrane region" description="Helical" evidence="1">
    <location>
        <begin position="199"/>
        <end position="223"/>
    </location>
</feature>
<accession>A0A3P3XZ20</accession>
<name>A0A3P3XZ20_PLABS</name>
<dbReference type="AlphaFoldDB" id="A0A3P3XZ20"/>
<gene>
    <name evidence="2" type="ORF">PLBR_LOCUS324</name>
</gene>
<dbReference type="Proteomes" id="UP000290189">
    <property type="component" value="Unassembled WGS sequence"/>
</dbReference>
<keyword evidence="1" id="KW-0812">Transmembrane</keyword>
<keyword evidence="1" id="KW-0472">Membrane</keyword>
<reference evidence="2 3" key="1">
    <citation type="submission" date="2018-03" db="EMBL/GenBank/DDBJ databases">
        <authorList>
            <person name="Fogelqvist J."/>
        </authorList>
    </citation>
    <scope>NUCLEOTIDE SEQUENCE [LARGE SCALE GENOMIC DNA]</scope>
</reference>
<evidence type="ECO:0000313" key="3">
    <source>
        <dbReference type="Proteomes" id="UP000290189"/>
    </source>
</evidence>
<feature type="transmembrane region" description="Helical" evidence="1">
    <location>
        <begin position="235"/>
        <end position="257"/>
    </location>
</feature>
<evidence type="ECO:0000313" key="2">
    <source>
        <dbReference type="EMBL" id="SPQ93109.1"/>
    </source>
</evidence>
<keyword evidence="1" id="KW-1133">Transmembrane helix</keyword>
<feature type="transmembrane region" description="Helical" evidence="1">
    <location>
        <begin position="125"/>
        <end position="143"/>
    </location>
</feature>
<protein>
    <submittedName>
        <fullName evidence="2">Uncharacterized protein</fullName>
    </submittedName>
</protein>
<feature type="transmembrane region" description="Helical" evidence="1">
    <location>
        <begin position="12"/>
        <end position="37"/>
    </location>
</feature>
<feature type="transmembrane region" description="Helical" evidence="1">
    <location>
        <begin position="44"/>
        <end position="70"/>
    </location>
</feature>
<feature type="transmembrane region" description="Helical" evidence="1">
    <location>
        <begin position="149"/>
        <end position="166"/>
    </location>
</feature>
<organism evidence="2 3">
    <name type="scientific">Plasmodiophora brassicae</name>
    <name type="common">Clubroot disease agent</name>
    <dbReference type="NCBI Taxonomy" id="37360"/>
    <lineage>
        <taxon>Eukaryota</taxon>
        <taxon>Sar</taxon>
        <taxon>Rhizaria</taxon>
        <taxon>Endomyxa</taxon>
        <taxon>Phytomyxea</taxon>
        <taxon>Plasmodiophorida</taxon>
        <taxon>Plasmodiophoridae</taxon>
        <taxon>Plasmodiophora</taxon>
    </lineage>
</organism>
<geneLocation type="mitochondrion" evidence="2"/>
<dbReference type="EMBL" id="OVEO01000001">
    <property type="protein sequence ID" value="SPQ93109.1"/>
    <property type="molecule type" value="Genomic_DNA"/>
</dbReference>
<proteinExistence type="predicted"/>
<sequence length="331" mass="35680">MADMTAVEWVASAAGIGGTALATCAFLTSLCTVVTMIQERKITLMLASIFGATFCSSIGATCVAVMWWLYSWSSSQAELCNAVAGGILSFSYTMAVGSVLQFLYCRALLVDEKAASTKLMKMIQFGILGVVPFAVFAGVTSTGQVNETYRIATFSFLLIYKFATSLREHQARMASQSDRRSADANARNDRLEQVARRNLFFSSIALGFTTSTMVCLLINDIVFPPYDPLHMAIENLIGVVDVSINCIVICTCSNVWIPSSLKAKIITMLKQVPTTKTVPGNGASTTGGSTINRITHLLIVKPLGVDVTSRRRSKVCGSIDTTTRNVPTIDV</sequence>
<feature type="transmembrane region" description="Helical" evidence="1">
    <location>
        <begin position="82"/>
        <end position="104"/>
    </location>
</feature>
<keyword evidence="2" id="KW-0496">Mitochondrion</keyword>